<keyword evidence="5" id="KW-1185">Reference proteome</keyword>
<dbReference type="OrthoDB" id="307788at2"/>
<dbReference type="NCBIfam" id="TIGR00082">
    <property type="entry name" value="rbfA"/>
    <property type="match status" value="1"/>
</dbReference>
<organism evidence="4 5">
    <name type="scientific">Zymobacter palmae</name>
    <dbReference type="NCBI Taxonomy" id="33074"/>
    <lineage>
        <taxon>Bacteria</taxon>
        <taxon>Pseudomonadati</taxon>
        <taxon>Pseudomonadota</taxon>
        <taxon>Gammaproteobacteria</taxon>
        <taxon>Oceanospirillales</taxon>
        <taxon>Halomonadaceae</taxon>
        <taxon>Zymobacter group</taxon>
        <taxon>Zymobacter</taxon>
    </lineage>
</organism>
<evidence type="ECO:0000256" key="3">
    <source>
        <dbReference type="SAM" id="MobiDB-lite"/>
    </source>
</evidence>
<comment type="subcellular location">
    <subcellularLocation>
        <location evidence="2">Cytoplasm</location>
    </subcellularLocation>
</comment>
<comment type="subunit">
    <text evidence="2">Monomer. Binds 30S ribosomal subunits, but not 50S ribosomal subunits or 70S ribosomes.</text>
</comment>
<proteinExistence type="inferred from homology"/>
<dbReference type="InterPro" id="IPR015946">
    <property type="entry name" value="KH_dom-like_a/b"/>
</dbReference>
<dbReference type="PANTHER" id="PTHR33515">
    <property type="entry name" value="RIBOSOME-BINDING FACTOR A, CHLOROPLASTIC-RELATED"/>
    <property type="match status" value="1"/>
</dbReference>
<evidence type="ECO:0000256" key="1">
    <source>
        <dbReference type="ARBA" id="ARBA00022517"/>
    </source>
</evidence>
<accession>A0A348HBQ8</accession>
<dbReference type="STRING" id="1123510.GCA_000620025_02384"/>
<dbReference type="KEGG" id="zpl:ZBT109_0264"/>
<dbReference type="InterPro" id="IPR000238">
    <property type="entry name" value="RbfA"/>
</dbReference>
<dbReference type="PANTHER" id="PTHR33515:SF1">
    <property type="entry name" value="RIBOSOME-BINDING FACTOR A, CHLOROPLASTIC-RELATED"/>
    <property type="match status" value="1"/>
</dbReference>
<keyword evidence="2" id="KW-0963">Cytoplasm</keyword>
<dbReference type="AlphaFoldDB" id="A0A348HBQ8"/>
<dbReference type="EMBL" id="AP018933">
    <property type="protein sequence ID" value="BBG29060.1"/>
    <property type="molecule type" value="Genomic_DNA"/>
</dbReference>
<dbReference type="Proteomes" id="UP000267342">
    <property type="component" value="Chromosome"/>
</dbReference>
<dbReference type="InterPro" id="IPR023799">
    <property type="entry name" value="RbfA_dom_sf"/>
</dbReference>
<comment type="similarity">
    <text evidence="2">Belongs to the RbfA family.</text>
</comment>
<feature type="compositionally biased region" description="Basic and acidic residues" evidence="3">
    <location>
        <begin position="115"/>
        <end position="124"/>
    </location>
</feature>
<evidence type="ECO:0000256" key="2">
    <source>
        <dbReference type="HAMAP-Rule" id="MF_00003"/>
    </source>
</evidence>
<dbReference type="HAMAP" id="MF_00003">
    <property type="entry name" value="RbfA"/>
    <property type="match status" value="1"/>
</dbReference>
<dbReference type="GO" id="GO:0043024">
    <property type="term" value="F:ribosomal small subunit binding"/>
    <property type="evidence" value="ECO:0007669"/>
    <property type="project" value="TreeGrafter"/>
</dbReference>
<dbReference type="Gene3D" id="3.30.300.20">
    <property type="match status" value="1"/>
</dbReference>
<gene>
    <name evidence="2" type="primary">rbfA</name>
    <name evidence="4" type="ORF">ZBT109_0264</name>
</gene>
<feature type="region of interest" description="Disordered" evidence="3">
    <location>
        <begin position="115"/>
        <end position="135"/>
    </location>
</feature>
<dbReference type="GO" id="GO:0005829">
    <property type="term" value="C:cytosol"/>
    <property type="evidence" value="ECO:0007669"/>
    <property type="project" value="TreeGrafter"/>
</dbReference>
<sequence>MREFKRTDRVAEQLQQELALLIQREVKDPRLGMVTISSAKVSRDLGYADVYFTLLGDNDAVSIKDNLAILRQASGFLRSRIARTMSLRHVPELRFHYDESVVRGHQLSALIDEAVKSDQQHQGDADASAEDSGEA</sequence>
<comment type="function">
    <text evidence="2">One of several proteins that assist in the late maturation steps of the functional core of the 30S ribosomal subunit. Associates with free 30S ribosomal subunits (but not with 30S subunits that are part of 70S ribosomes or polysomes). Required for efficient processing of 16S rRNA. May interact with the 5'-terminal helix region of 16S rRNA.</text>
</comment>
<keyword evidence="1 2" id="KW-0690">Ribosome biogenesis</keyword>
<dbReference type="RefSeq" id="WP_027705429.1">
    <property type="nucleotide sequence ID" value="NZ_AP018933.1"/>
</dbReference>
<dbReference type="Pfam" id="PF02033">
    <property type="entry name" value="RBFA"/>
    <property type="match status" value="1"/>
</dbReference>
<evidence type="ECO:0000313" key="5">
    <source>
        <dbReference type="Proteomes" id="UP000267342"/>
    </source>
</evidence>
<dbReference type="InterPro" id="IPR020053">
    <property type="entry name" value="Ribosome-bd_factorA_CS"/>
</dbReference>
<dbReference type="PROSITE" id="PS01319">
    <property type="entry name" value="RBFA"/>
    <property type="match status" value="1"/>
</dbReference>
<dbReference type="GO" id="GO:0030490">
    <property type="term" value="P:maturation of SSU-rRNA"/>
    <property type="evidence" value="ECO:0007669"/>
    <property type="project" value="UniProtKB-UniRule"/>
</dbReference>
<evidence type="ECO:0000313" key="4">
    <source>
        <dbReference type="EMBL" id="BBG29060.1"/>
    </source>
</evidence>
<name>A0A348HBQ8_9GAMM</name>
<protein>
    <recommendedName>
        <fullName evidence="2">Ribosome-binding factor A</fullName>
    </recommendedName>
</protein>
<dbReference type="SUPFAM" id="SSF89919">
    <property type="entry name" value="Ribosome-binding factor A, RbfA"/>
    <property type="match status" value="1"/>
</dbReference>
<reference evidence="4 5" key="1">
    <citation type="submission" date="2018-09" db="EMBL/GenBank/DDBJ databases">
        <title>Zymobacter palmae IAM14233 (=T109) whole genome analysis.</title>
        <authorList>
            <person name="Yanase H."/>
        </authorList>
    </citation>
    <scope>NUCLEOTIDE SEQUENCE [LARGE SCALE GENOMIC DNA]</scope>
    <source>
        <strain evidence="4 5">IAM14233</strain>
    </source>
</reference>